<keyword evidence="3 6" id="KW-0812">Transmembrane</keyword>
<evidence type="ECO:0000313" key="10">
    <source>
        <dbReference type="Proteomes" id="UP000014760"/>
    </source>
</evidence>
<feature type="domain" description="G-protein coupled receptors family 1 profile" evidence="7">
    <location>
        <begin position="51"/>
        <end position="313"/>
    </location>
</feature>
<reference evidence="9" key="3">
    <citation type="submission" date="2015-06" db="UniProtKB">
        <authorList>
            <consortium name="EnsemblMetazoa"/>
        </authorList>
    </citation>
    <scope>IDENTIFICATION</scope>
</reference>
<comment type="subcellular location">
    <subcellularLocation>
        <location evidence="1">Cell membrane</location>
        <topology evidence="1">Multi-pass membrane protein</topology>
    </subcellularLocation>
</comment>
<dbReference type="GO" id="GO:0004930">
    <property type="term" value="F:G protein-coupled receptor activity"/>
    <property type="evidence" value="ECO:0007669"/>
    <property type="project" value="InterPro"/>
</dbReference>
<dbReference type="GO" id="GO:0005886">
    <property type="term" value="C:plasma membrane"/>
    <property type="evidence" value="ECO:0007669"/>
    <property type="project" value="UniProtKB-SubCell"/>
</dbReference>
<dbReference type="EMBL" id="KB308962">
    <property type="protein sequence ID" value="ELT95936.1"/>
    <property type="molecule type" value="Genomic_DNA"/>
</dbReference>
<accession>R7TWX5</accession>
<dbReference type="SUPFAM" id="SSF81321">
    <property type="entry name" value="Family A G protein-coupled receptor-like"/>
    <property type="match status" value="1"/>
</dbReference>
<keyword evidence="2" id="KW-1003">Cell membrane</keyword>
<dbReference type="AlphaFoldDB" id="R7TWX5"/>
<dbReference type="CDD" id="cd00637">
    <property type="entry name" value="7tm_classA_rhodopsin-like"/>
    <property type="match status" value="1"/>
</dbReference>
<dbReference type="HOGENOM" id="CLU_750603_0_0_1"/>
<evidence type="ECO:0000313" key="8">
    <source>
        <dbReference type="EMBL" id="ELT95936.1"/>
    </source>
</evidence>
<dbReference type="InterPro" id="IPR017452">
    <property type="entry name" value="GPCR_Rhodpsn_7TM"/>
</dbReference>
<name>R7TWX5_CAPTE</name>
<gene>
    <name evidence="8" type="ORF">CAPTEDRAFT_186654</name>
</gene>
<evidence type="ECO:0000256" key="5">
    <source>
        <dbReference type="ARBA" id="ARBA00023136"/>
    </source>
</evidence>
<feature type="transmembrane region" description="Helical" evidence="6">
    <location>
        <begin position="258"/>
        <end position="282"/>
    </location>
</feature>
<dbReference type="Proteomes" id="UP000014760">
    <property type="component" value="Unassembled WGS sequence"/>
</dbReference>
<keyword evidence="10" id="KW-1185">Reference proteome</keyword>
<feature type="transmembrane region" description="Helical" evidence="6">
    <location>
        <begin position="38"/>
        <end position="59"/>
    </location>
</feature>
<evidence type="ECO:0000256" key="2">
    <source>
        <dbReference type="ARBA" id="ARBA00022475"/>
    </source>
</evidence>
<organism evidence="8">
    <name type="scientific">Capitella teleta</name>
    <name type="common">Polychaete worm</name>
    <dbReference type="NCBI Taxonomy" id="283909"/>
    <lineage>
        <taxon>Eukaryota</taxon>
        <taxon>Metazoa</taxon>
        <taxon>Spiralia</taxon>
        <taxon>Lophotrochozoa</taxon>
        <taxon>Annelida</taxon>
        <taxon>Polychaeta</taxon>
        <taxon>Sedentaria</taxon>
        <taxon>Scolecida</taxon>
        <taxon>Capitellidae</taxon>
        <taxon>Capitella</taxon>
    </lineage>
</organism>
<evidence type="ECO:0000259" key="7">
    <source>
        <dbReference type="PROSITE" id="PS50262"/>
    </source>
</evidence>
<dbReference type="OrthoDB" id="6283631at2759"/>
<feature type="transmembrane region" description="Helical" evidence="6">
    <location>
        <begin position="71"/>
        <end position="96"/>
    </location>
</feature>
<dbReference type="InterPro" id="IPR000276">
    <property type="entry name" value="GPCR_Rhodpsn"/>
</dbReference>
<dbReference type="Pfam" id="PF00001">
    <property type="entry name" value="7tm_1"/>
    <property type="match status" value="1"/>
</dbReference>
<dbReference type="OMA" id="FTRCGTQ"/>
<feature type="transmembrane region" description="Helical" evidence="6">
    <location>
        <begin position="116"/>
        <end position="144"/>
    </location>
</feature>
<protein>
    <recommendedName>
        <fullName evidence="7">G-protein coupled receptors family 1 profile domain-containing protein</fullName>
    </recommendedName>
</protein>
<dbReference type="STRING" id="283909.R7TWX5"/>
<dbReference type="EMBL" id="AMQN01002347">
    <property type="status" value="NOT_ANNOTATED_CDS"/>
    <property type="molecule type" value="Genomic_DNA"/>
</dbReference>
<evidence type="ECO:0000256" key="3">
    <source>
        <dbReference type="ARBA" id="ARBA00022692"/>
    </source>
</evidence>
<sequence>MASILNHSHSFNIEAGPNDSASDDSNGFFNVYFSTPRFATETALAITSTVVNFVVLACIHQTKTHRTGTVYNALFVNLVMANICTCILAWFCNNSIMLFELPLLRLILIQNRPCTAFVYLMAAVFLQAAAGIVVTLTMLGFATVQYLAICKPLEHLHMVSKSRLICFIAVSWAVSLLCGIVPSIVLYIISERLECDDDLLNHILNIAGVGNKVSVVIVGSIFLVIVVLCCRIYIEVKRLQRRLSRFRFDQDVNYEKKAFITTVILLATLTFFFLPYITAYLISYNPGTGKDTALIYYMTLLPYFKFLSDPLIYGARMREVREACFRLSVQCGFKGCVCLVRDIRAPSTVPLGTCSIQLRHIPSYPPAPL</sequence>
<evidence type="ECO:0000313" key="9">
    <source>
        <dbReference type="EnsemblMetazoa" id="CapteP186654"/>
    </source>
</evidence>
<reference evidence="10" key="1">
    <citation type="submission" date="2012-12" db="EMBL/GenBank/DDBJ databases">
        <authorList>
            <person name="Hellsten U."/>
            <person name="Grimwood J."/>
            <person name="Chapman J.A."/>
            <person name="Shapiro H."/>
            <person name="Aerts A."/>
            <person name="Otillar R.P."/>
            <person name="Terry A.Y."/>
            <person name="Boore J.L."/>
            <person name="Simakov O."/>
            <person name="Marletaz F."/>
            <person name="Cho S.-J."/>
            <person name="Edsinger-Gonzales E."/>
            <person name="Havlak P."/>
            <person name="Kuo D.-H."/>
            <person name="Larsson T."/>
            <person name="Lv J."/>
            <person name="Arendt D."/>
            <person name="Savage R."/>
            <person name="Osoegawa K."/>
            <person name="de Jong P."/>
            <person name="Lindberg D.R."/>
            <person name="Seaver E.C."/>
            <person name="Weisblat D.A."/>
            <person name="Putnam N.H."/>
            <person name="Grigoriev I.V."/>
            <person name="Rokhsar D.S."/>
        </authorList>
    </citation>
    <scope>NUCLEOTIDE SEQUENCE</scope>
    <source>
        <strain evidence="10">I ESC-2004</strain>
    </source>
</reference>
<dbReference type="PANTHER" id="PTHR22750">
    <property type="entry name" value="G-PROTEIN COUPLED RECEPTOR"/>
    <property type="match status" value="1"/>
</dbReference>
<reference evidence="8 10" key="2">
    <citation type="journal article" date="2013" name="Nature">
        <title>Insights into bilaterian evolution from three spiralian genomes.</title>
        <authorList>
            <person name="Simakov O."/>
            <person name="Marletaz F."/>
            <person name="Cho S.J."/>
            <person name="Edsinger-Gonzales E."/>
            <person name="Havlak P."/>
            <person name="Hellsten U."/>
            <person name="Kuo D.H."/>
            <person name="Larsson T."/>
            <person name="Lv J."/>
            <person name="Arendt D."/>
            <person name="Savage R."/>
            <person name="Osoegawa K."/>
            <person name="de Jong P."/>
            <person name="Grimwood J."/>
            <person name="Chapman J.A."/>
            <person name="Shapiro H."/>
            <person name="Aerts A."/>
            <person name="Otillar R.P."/>
            <person name="Terry A.Y."/>
            <person name="Boore J.L."/>
            <person name="Grigoriev I.V."/>
            <person name="Lindberg D.R."/>
            <person name="Seaver E.C."/>
            <person name="Weisblat D.A."/>
            <person name="Putnam N.H."/>
            <person name="Rokhsar D.S."/>
        </authorList>
    </citation>
    <scope>NUCLEOTIDE SEQUENCE</scope>
    <source>
        <strain evidence="8 10">I ESC-2004</strain>
    </source>
</reference>
<keyword evidence="4 6" id="KW-1133">Transmembrane helix</keyword>
<evidence type="ECO:0000256" key="6">
    <source>
        <dbReference type="SAM" id="Phobius"/>
    </source>
</evidence>
<feature type="transmembrane region" description="Helical" evidence="6">
    <location>
        <begin position="294"/>
        <end position="313"/>
    </location>
</feature>
<evidence type="ECO:0000256" key="4">
    <source>
        <dbReference type="ARBA" id="ARBA00022989"/>
    </source>
</evidence>
<keyword evidence="5 6" id="KW-0472">Membrane</keyword>
<proteinExistence type="predicted"/>
<feature type="transmembrane region" description="Helical" evidence="6">
    <location>
        <begin position="164"/>
        <end position="189"/>
    </location>
</feature>
<evidence type="ECO:0000256" key="1">
    <source>
        <dbReference type="ARBA" id="ARBA00004651"/>
    </source>
</evidence>
<dbReference type="PROSITE" id="PS50262">
    <property type="entry name" value="G_PROTEIN_RECEP_F1_2"/>
    <property type="match status" value="1"/>
</dbReference>
<dbReference type="EnsemblMetazoa" id="CapteT186654">
    <property type="protein sequence ID" value="CapteP186654"/>
    <property type="gene ID" value="CapteG186654"/>
</dbReference>
<dbReference type="Gene3D" id="1.20.1070.10">
    <property type="entry name" value="Rhodopsin 7-helix transmembrane proteins"/>
    <property type="match status" value="1"/>
</dbReference>
<feature type="transmembrane region" description="Helical" evidence="6">
    <location>
        <begin position="209"/>
        <end position="234"/>
    </location>
</feature>